<dbReference type="EMBL" id="RWGY01000029">
    <property type="protein sequence ID" value="TVU18913.1"/>
    <property type="molecule type" value="Genomic_DNA"/>
</dbReference>
<comment type="caution">
    <text evidence="1">The sequence shown here is derived from an EMBL/GenBank/DDBJ whole genome shotgun (WGS) entry which is preliminary data.</text>
</comment>
<dbReference type="AlphaFoldDB" id="A0A5J9U5K3"/>
<dbReference type="Gramene" id="TVU18913">
    <property type="protein sequence ID" value="TVU18913"/>
    <property type="gene ID" value="EJB05_35032"/>
</dbReference>
<evidence type="ECO:0000313" key="2">
    <source>
        <dbReference type="Proteomes" id="UP000324897"/>
    </source>
</evidence>
<dbReference type="Proteomes" id="UP000324897">
    <property type="component" value="Chromosome 7"/>
</dbReference>
<evidence type="ECO:0008006" key="3">
    <source>
        <dbReference type="Google" id="ProtNLM"/>
    </source>
</evidence>
<gene>
    <name evidence="1" type="ORF">EJB05_35032</name>
</gene>
<proteinExistence type="predicted"/>
<organism evidence="1 2">
    <name type="scientific">Eragrostis curvula</name>
    <name type="common">weeping love grass</name>
    <dbReference type="NCBI Taxonomy" id="38414"/>
    <lineage>
        <taxon>Eukaryota</taxon>
        <taxon>Viridiplantae</taxon>
        <taxon>Streptophyta</taxon>
        <taxon>Embryophyta</taxon>
        <taxon>Tracheophyta</taxon>
        <taxon>Spermatophyta</taxon>
        <taxon>Magnoliopsida</taxon>
        <taxon>Liliopsida</taxon>
        <taxon>Poales</taxon>
        <taxon>Poaceae</taxon>
        <taxon>PACMAD clade</taxon>
        <taxon>Chloridoideae</taxon>
        <taxon>Eragrostideae</taxon>
        <taxon>Eragrostidinae</taxon>
        <taxon>Eragrostis</taxon>
    </lineage>
</organism>
<keyword evidence="2" id="KW-1185">Reference proteome</keyword>
<evidence type="ECO:0000313" key="1">
    <source>
        <dbReference type="EMBL" id="TVU18913.1"/>
    </source>
</evidence>
<accession>A0A5J9U5K3</accession>
<reference evidence="1 2" key="1">
    <citation type="journal article" date="2019" name="Sci. Rep.">
        <title>A high-quality genome of Eragrostis curvula grass provides insights into Poaceae evolution and supports new strategies to enhance forage quality.</title>
        <authorList>
            <person name="Carballo J."/>
            <person name="Santos B.A.C.M."/>
            <person name="Zappacosta D."/>
            <person name="Garbus I."/>
            <person name="Selva J.P."/>
            <person name="Gallo C.A."/>
            <person name="Diaz A."/>
            <person name="Albertini E."/>
            <person name="Caccamo M."/>
            <person name="Echenique V."/>
        </authorList>
    </citation>
    <scope>NUCLEOTIDE SEQUENCE [LARGE SCALE GENOMIC DNA]</scope>
    <source>
        <strain evidence="2">cv. Victoria</strain>
        <tissue evidence="1">Leaf</tissue>
    </source>
</reference>
<feature type="non-terminal residue" evidence="1">
    <location>
        <position position="66"/>
    </location>
</feature>
<sequence length="66" mass="7368">MTFPQNYPNGELFPAYSDRAIMLNSQFILMDVCISILRPPGAHPNGYDLASEPLTVGPFRDRSVLI</sequence>
<name>A0A5J9U5K3_9POAL</name>
<protein>
    <recommendedName>
        <fullName evidence="3">UBC core domain-containing protein</fullName>
    </recommendedName>
</protein>